<dbReference type="PANTHER" id="PTHR34605">
    <property type="entry name" value="PHAGE_INTEGRASE DOMAIN-CONTAINING PROTEIN"/>
    <property type="match status" value="1"/>
</dbReference>
<dbReference type="Proteomes" id="UP000799118">
    <property type="component" value="Unassembled WGS sequence"/>
</dbReference>
<dbReference type="InterPro" id="IPR011010">
    <property type="entry name" value="DNA_brk_join_enz"/>
</dbReference>
<dbReference type="EMBL" id="ML769957">
    <property type="protein sequence ID" value="KAE9385663.1"/>
    <property type="molecule type" value="Genomic_DNA"/>
</dbReference>
<gene>
    <name evidence="2" type="ORF">BT96DRAFT_960709</name>
</gene>
<name>A0A6A4GJY9_9AGAR</name>
<dbReference type="SUPFAM" id="SSF56349">
    <property type="entry name" value="DNA breaking-rejoining enzymes"/>
    <property type="match status" value="1"/>
</dbReference>
<dbReference type="GO" id="GO:0006310">
    <property type="term" value="P:DNA recombination"/>
    <property type="evidence" value="ECO:0007669"/>
    <property type="project" value="UniProtKB-KW"/>
</dbReference>
<protein>
    <submittedName>
        <fullName evidence="2">Uncharacterized protein</fullName>
    </submittedName>
</protein>
<evidence type="ECO:0000313" key="2">
    <source>
        <dbReference type="EMBL" id="KAE9385663.1"/>
    </source>
</evidence>
<sequence>MRVCKHNHIQKFLNWAGTENLTPSNVLPVNKTILCNYATTFAGRTAGGTACAHISAIKGWTLHKGKAWLGGERLNAIFNGVEHRAPPSSFRNPRTPVKEAYLTFLHTNLILDGTKAADLMFFGQLHAGEVLPDSPNLPRYNPRQHPLVSDLGQPNNLGTCSLKLPSTKTAGSRGETAFITPQHSPACPLAALAEHIRVNCLGPGNPLFAYRDEVDVLRCLTRDKCVNRCNKIWGPRGIPRITGHCFRIGGTTHYLCRGVPPDVVKALGHWKLDMFLTPFPAAIPFSLVH</sequence>
<organism evidence="2 3">
    <name type="scientific">Gymnopus androsaceus JB14</name>
    <dbReference type="NCBI Taxonomy" id="1447944"/>
    <lineage>
        <taxon>Eukaryota</taxon>
        <taxon>Fungi</taxon>
        <taxon>Dikarya</taxon>
        <taxon>Basidiomycota</taxon>
        <taxon>Agaricomycotina</taxon>
        <taxon>Agaricomycetes</taxon>
        <taxon>Agaricomycetidae</taxon>
        <taxon>Agaricales</taxon>
        <taxon>Marasmiineae</taxon>
        <taxon>Omphalotaceae</taxon>
        <taxon>Gymnopus</taxon>
    </lineage>
</organism>
<dbReference type="GO" id="GO:0015074">
    <property type="term" value="P:DNA integration"/>
    <property type="evidence" value="ECO:0007669"/>
    <property type="project" value="InterPro"/>
</dbReference>
<keyword evidence="3" id="KW-1185">Reference proteome</keyword>
<dbReference type="OrthoDB" id="3254696at2759"/>
<dbReference type="GO" id="GO:0003677">
    <property type="term" value="F:DNA binding"/>
    <property type="evidence" value="ECO:0007669"/>
    <property type="project" value="InterPro"/>
</dbReference>
<dbReference type="Gene3D" id="1.10.443.10">
    <property type="entry name" value="Intergrase catalytic core"/>
    <property type="match status" value="1"/>
</dbReference>
<dbReference type="AlphaFoldDB" id="A0A6A4GJY9"/>
<dbReference type="InterPro" id="IPR013762">
    <property type="entry name" value="Integrase-like_cat_sf"/>
</dbReference>
<reference evidence="2" key="1">
    <citation type="journal article" date="2019" name="Environ. Microbiol.">
        <title>Fungal ecological strategies reflected in gene transcription - a case study of two litter decomposers.</title>
        <authorList>
            <person name="Barbi F."/>
            <person name="Kohler A."/>
            <person name="Barry K."/>
            <person name="Baskaran P."/>
            <person name="Daum C."/>
            <person name="Fauchery L."/>
            <person name="Ihrmark K."/>
            <person name="Kuo A."/>
            <person name="LaButti K."/>
            <person name="Lipzen A."/>
            <person name="Morin E."/>
            <person name="Grigoriev I.V."/>
            <person name="Henrissat B."/>
            <person name="Lindahl B."/>
            <person name="Martin F."/>
        </authorList>
    </citation>
    <scope>NUCLEOTIDE SEQUENCE</scope>
    <source>
        <strain evidence="2">JB14</strain>
    </source>
</reference>
<accession>A0A6A4GJY9</accession>
<proteinExistence type="predicted"/>
<keyword evidence="1" id="KW-0233">DNA recombination</keyword>
<evidence type="ECO:0000256" key="1">
    <source>
        <dbReference type="ARBA" id="ARBA00023172"/>
    </source>
</evidence>
<dbReference type="PANTHER" id="PTHR34605:SF3">
    <property type="entry name" value="P CELL-TYPE AGGLUTINATION PROTEIN MAP4-LIKE-RELATED"/>
    <property type="match status" value="1"/>
</dbReference>
<dbReference type="InterPro" id="IPR052925">
    <property type="entry name" value="Phage_Integrase-like_Recomb"/>
</dbReference>
<evidence type="ECO:0000313" key="3">
    <source>
        <dbReference type="Proteomes" id="UP000799118"/>
    </source>
</evidence>